<dbReference type="AlphaFoldDB" id="A0A841Q5M1"/>
<organism evidence="1 2">
    <name type="scientific">Salirhabdus euzebyi</name>
    <dbReference type="NCBI Taxonomy" id="394506"/>
    <lineage>
        <taxon>Bacteria</taxon>
        <taxon>Bacillati</taxon>
        <taxon>Bacillota</taxon>
        <taxon>Bacilli</taxon>
        <taxon>Bacillales</taxon>
        <taxon>Bacillaceae</taxon>
        <taxon>Salirhabdus</taxon>
    </lineage>
</organism>
<accession>A0A841Q5M1</accession>
<protein>
    <submittedName>
        <fullName evidence="1">Spore coat-associated protein N</fullName>
    </submittedName>
</protein>
<comment type="caution">
    <text evidence="1">The sequence shown here is derived from an EMBL/GenBank/DDBJ whole genome shotgun (WGS) entry which is preliminary data.</text>
</comment>
<dbReference type="Proteomes" id="UP000581688">
    <property type="component" value="Unassembled WGS sequence"/>
</dbReference>
<sequence length="208" mass="23170">MSIKKKLGLGIAAATLGISLVGGGTYAYFNDTDVSTNTFAAGTLDLEVDPTVIFDVDNLKPGDYMLRHFDLENKGTLDIARVLLDTSYTVTDTQGDNGSADFGEHIVVKFLVNKGHSEHWFDNDQYTVISEKSLKQLSNTTEEDLAVELEDWFFGSDYPQDGIPAGKEDDLYVKIEFVDNEQDQNVFQGDSLELEWTFTAEQEEGEEK</sequence>
<dbReference type="InterPro" id="IPR022121">
    <property type="entry name" value="Peptidase_M73_camelysin"/>
</dbReference>
<evidence type="ECO:0000313" key="2">
    <source>
        <dbReference type="Proteomes" id="UP000581688"/>
    </source>
</evidence>
<name>A0A841Q5M1_9BACI</name>
<dbReference type="NCBIfam" id="TIGR04088">
    <property type="entry name" value="cognate_SipW"/>
    <property type="match status" value="1"/>
</dbReference>
<proteinExistence type="predicted"/>
<keyword evidence="2" id="KW-1185">Reference proteome</keyword>
<gene>
    <name evidence="1" type="ORF">HNQ94_002134</name>
</gene>
<dbReference type="EMBL" id="JACHGH010000005">
    <property type="protein sequence ID" value="MBB6453685.1"/>
    <property type="molecule type" value="Genomic_DNA"/>
</dbReference>
<dbReference type="RefSeq" id="WP_174495969.1">
    <property type="nucleotide sequence ID" value="NZ_CADDWK010000005.1"/>
</dbReference>
<reference evidence="1 2" key="1">
    <citation type="submission" date="2020-08" db="EMBL/GenBank/DDBJ databases">
        <title>Genomic Encyclopedia of Type Strains, Phase IV (KMG-IV): sequencing the most valuable type-strain genomes for metagenomic binning, comparative biology and taxonomic classification.</title>
        <authorList>
            <person name="Goeker M."/>
        </authorList>
    </citation>
    <scope>NUCLEOTIDE SEQUENCE [LARGE SCALE GENOMIC DNA]</scope>
    <source>
        <strain evidence="1 2">DSM 19612</strain>
    </source>
</reference>
<dbReference type="Pfam" id="PF12389">
    <property type="entry name" value="Peptidase_M73"/>
    <property type="match status" value="1"/>
</dbReference>
<evidence type="ECO:0000313" key="1">
    <source>
        <dbReference type="EMBL" id="MBB6453685.1"/>
    </source>
</evidence>
<dbReference type="InterPro" id="IPR023833">
    <property type="entry name" value="Signal_pept_SipW-depend-type"/>
</dbReference>